<dbReference type="GO" id="GO:0006281">
    <property type="term" value="P:DNA repair"/>
    <property type="evidence" value="ECO:0007669"/>
    <property type="project" value="InterPro"/>
</dbReference>
<dbReference type="InterPro" id="IPR001667">
    <property type="entry name" value="DDH_dom"/>
</dbReference>
<dbReference type="Gene3D" id="3.90.1640.30">
    <property type="match status" value="1"/>
</dbReference>
<evidence type="ECO:0000256" key="4">
    <source>
        <dbReference type="ARBA" id="ARBA00022801"/>
    </source>
</evidence>
<dbReference type="InterPro" id="IPR051673">
    <property type="entry name" value="SSDNA_exonuclease_RecJ"/>
</dbReference>
<feature type="domain" description="RecJ OB" evidence="8">
    <location>
        <begin position="449"/>
        <end position="548"/>
    </location>
</feature>
<evidence type="ECO:0000313" key="10">
    <source>
        <dbReference type="Proteomes" id="UP000430670"/>
    </source>
</evidence>
<dbReference type="NCBIfam" id="TIGR00644">
    <property type="entry name" value="recJ"/>
    <property type="match status" value="1"/>
</dbReference>
<dbReference type="InterPro" id="IPR038763">
    <property type="entry name" value="DHH_sf"/>
</dbReference>
<sequence length="563" mass="62287">MRWVFPKQQSMPPYPGLSPFQSALLWRRGIKPDDAEAFIRSSIDDMHDSLLLKDAGKAAQLIRQAIDNQTPVTVYGDYDCDGVTGTALMVESLRKLGAQVDWYINSRFVDGFGMHPNGVEEIARRGGHPRLIVSVDNGISAVTAVQRAKELGMQVVVTDHHEPGSELPPADAIVNPRQADCPYPYKSLAGVGVAFKVLQILFNEAGCPRELLRSLDLVAIGTVADVMPVTGENRIFVKNGLKLINWGERARTGLRAIKEVAALHREVNAHYHLGFIFGPMLNATGRLDGVPATAVDLLLTRDYAQARALAMELKDVNQQRQEMTRRQTDKATRLVNQRDSFLVVYDPEFHEGIVGLIASRLKEEYYRPVLVLTDSEDAGILKGSVRSVKGFSVKEHLIDDCADLLTKGGGHEMAAGCSLPRENLPLLRERLNRAAGSVSPELFTPLLEIDYLLRPEDLDMVLIEEIEQFAPYGVGCPRPNILLAPFWPEQVRFMGREGNHLRLSGGGVQVIGFNQAEEYRQAGIDGPLAILGLPEINDYDGAIQFRMRDDGWQAYGDVFAANQ</sequence>
<dbReference type="EMBL" id="WNKU01000002">
    <property type="protein sequence ID" value="MTV47899.1"/>
    <property type="molecule type" value="Genomic_DNA"/>
</dbReference>
<dbReference type="PANTHER" id="PTHR30255">
    <property type="entry name" value="SINGLE-STRANDED-DNA-SPECIFIC EXONUCLEASE RECJ"/>
    <property type="match status" value="1"/>
</dbReference>
<dbReference type="Proteomes" id="UP000430670">
    <property type="component" value="Unassembled WGS sequence"/>
</dbReference>
<evidence type="ECO:0000256" key="3">
    <source>
        <dbReference type="ARBA" id="ARBA00022722"/>
    </source>
</evidence>
<evidence type="ECO:0000259" key="7">
    <source>
        <dbReference type="Pfam" id="PF02272"/>
    </source>
</evidence>
<keyword evidence="3" id="KW-0540">Nuclease</keyword>
<dbReference type="GO" id="GO:0003676">
    <property type="term" value="F:nucleic acid binding"/>
    <property type="evidence" value="ECO:0007669"/>
    <property type="project" value="InterPro"/>
</dbReference>
<comment type="caution">
    <text evidence="9">The sequence shown here is derived from an EMBL/GenBank/DDBJ whole genome shotgun (WGS) entry which is preliminary data.</text>
</comment>
<proteinExistence type="inferred from homology"/>
<dbReference type="AlphaFoldDB" id="A0A6I3SCR3"/>
<dbReference type="Gene3D" id="3.10.310.30">
    <property type="match status" value="1"/>
</dbReference>
<dbReference type="PANTHER" id="PTHR30255:SF2">
    <property type="entry name" value="SINGLE-STRANDED-DNA-SPECIFIC EXONUCLEASE RECJ"/>
    <property type="match status" value="1"/>
</dbReference>
<dbReference type="Pfam" id="PF02272">
    <property type="entry name" value="DHHA1"/>
    <property type="match status" value="1"/>
</dbReference>
<accession>A0A6I3SCR3</accession>
<evidence type="ECO:0000259" key="6">
    <source>
        <dbReference type="Pfam" id="PF01368"/>
    </source>
</evidence>
<comment type="similarity">
    <text evidence="1">Belongs to the RecJ family.</text>
</comment>
<feature type="domain" description="DHHA1" evidence="7">
    <location>
        <begin position="340"/>
        <end position="434"/>
    </location>
</feature>
<keyword evidence="4" id="KW-0378">Hydrolase</keyword>
<dbReference type="GO" id="GO:0006310">
    <property type="term" value="P:DNA recombination"/>
    <property type="evidence" value="ECO:0007669"/>
    <property type="project" value="InterPro"/>
</dbReference>
<dbReference type="Pfam" id="PF17768">
    <property type="entry name" value="RecJ_OB"/>
    <property type="match status" value="1"/>
</dbReference>
<evidence type="ECO:0000256" key="1">
    <source>
        <dbReference type="ARBA" id="ARBA00005915"/>
    </source>
</evidence>
<name>A0A6I3SCR3_HELMO</name>
<dbReference type="InterPro" id="IPR003156">
    <property type="entry name" value="DHHA1_dom"/>
</dbReference>
<dbReference type="InterPro" id="IPR004610">
    <property type="entry name" value="RecJ"/>
</dbReference>
<evidence type="ECO:0000259" key="8">
    <source>
        <dbReference type="Pfam" id="PF17768"/>
    </source>
</evidence>
<keyword evidence="5 9" id="KW-0269">Exonuclease</keyword>
<dbReference type="OrthoDB" id="9809852at2"/>
<feature type="domain" description="DDH" evidence="6">
    <location>
        <begin position="72"/>
        <end position="222"/>
    </location>
</feature>
<protein>
    <recommendedName>
        <fullName evidence="2">Single-stranded-DNA-specific exonuclease RecJ</fullName>
    </recommendedName>
</protein>
<evidence type="ECO:0000313" key="9">
    <source>
        <dbReference type="EMBL" id="MTV47899.1"/>
    </source>
</evidence>
<gene>
    <name evidence="9" type="primary">recJ</name>
    <name evidence="9" type="ORF">GJ688_02740</name>
</gene>
<keyword evidence="10" id="KW-1185">Reference proteome</keyword>
<organism evidence="9 10">
    <name type="scientific">Heliobacterium mobile</name>
    <name type="common">Heliobacillus mobilis</name>
    <dbReference type="NCBI Taxonomy" id="28064"/>
    <lineage>
        <taxon>Bacteria</taxon>
        <taxon>Bacillati</taxon>
        <taxon>Bacillota</taxon>
        <taxon>Clostridia</taxon>
        <taxon>Eubacteriales</taxon>
        <taxon>Heliobacteriaceae</taxon>
        <taxon>Heliobacterium</taxon>
    </lineage>
</organism>
<reference evidence="9 10" key="1">
    <citation type="submission" date="2019-11" db="EMBL/GenBank/DDBJ databases">
        <title>Whole-genome sequence of a the green, strictly anaerobic photosynthetic bacterium Heliobacillus mobilis DSM 6151.</title>
        <authorList>
            <person name="Kyndt J.A."/>
            <person name="Meyer T.E."/>
        </authorList>
    </citation>
    <scope>NUCLEOTIDE SEQUENCE [LARGE SCALE GENOMIC DNA]</scope>
    <source>
        <strain evidence="9 10">DSM 6151</strain>
    </source>
</reference>
<dbReference type="SUPFAM" id="SSF64182">
    <property type="entry name" value="DHH phosphoesterases"/>
    <property type="match status" value="1"/>
</dbReference>
<evidence type="ECO:0000256" key="5">
    <source>
        <dbReference type="ARBA" id="ARBA00022839"/>
    </source>
</evidence>
<dbReference type="Pfam" id="PF01368">
    <property type="entry name" value="DHH"/>
    <property type="match status" value="1"/>
</dbReference>
<dbReference type="GO" id="GO:0008409">
    <property type="term" value="F:5'-3' exonuclease activity"/>
    <property type="evidence" value="ECO:0007669"/>
    <property type="project" value="InterPro"/>
</dbReference>
<evidence type="ECO:0000256" key="2">
    <source>
        <dbReference type="ARBA" id="ARBA00019841"/>
    </source>
</evidence>
<dbReference type="RefSeq" id="WP_155475012.1">
    <property type="nucleotide sequence ID" value="NZ_WNKU01000002.1"/>
</dbReference>
<dbReference type="InterPro" id="IPR041122">
    <property type="entry name" value="RecJ_OB"/>
</dbReference>